<accession>A0A6P2D3X1</accession>
<keyword evidence="2" id="KW-1185">Reference proteome</keyword>
<dbReference type="Gene3D" id="2.130.10.10">
    <property type="entry name" value="YVTN repeat-like/Quinoprotein amine dehydrogenase"/>
    <property type="match status" value="1"/>
</dbReference>
<sequence>MATYGAGVWRHDGEKATRYPVKDGEKETTLFAVYKDNRGDLWLGTHEAGAYKFNGKAFEKWHP</sequence>
<gene>
    <name evidence="1" type="ORF">SOIL9_35620</name>
</gene>
<dbReference type="Proteomes" id="UP000464178">
    <property type="component" value="Chromosome"/>
</dbReference>
<protein>
    <submittedName>
        <fullName evidence="1">Uncharacterized protein</fullName>
    </submittedName>
</protein>
<name>A0A6P2D3X1_9BACT</name>
<evidence type="ECO:0000313" key="1">
    <source>
        <dbReference type="EMBL" id="VTR94152.1"/>
    </source>
</evidence>
<dbReference type="RefSeq" id="WP_162668756.1">
    <property type="nucleotide sequence ID" value="NZ_LR593886.1"/>
</dbReference>
<dbReference type="InterPro" id="IPR015943">
    <property type="entry name" value="WD40/YVTN_repeat-like_dom_sf"/>
</dbReference>
<dbReference type="KEGG" id="gms:SOIL9_35620"/>
<proteinExistence type="predicted"/>
<dbReference type="AlphaFoldDB" id="A0A6P2D3X1"/>
<evidence type="ECO:0000313" key="2">
    <source>
        <dbReference type="Proteomes" id="UP000464178"/>
    </source>
</evidence>
<dbReference type="EMBL" id="LR593886">
    <property type="protein sequence ID" value="VTR94152.1"/>
    <property type="molecule type" value="Genomic_DNA"/>
</dbReference>
<reference evidence="1 2" key="1">
    <citation type="submission" date="2019-05" db="EMBL/GenBank/DDBJ databases">
        <authorList>
            <consortium name="Science for Life Laboratories"/>
        </authorList>
    </citation>
    <scope>NUCLEOTIDE SEQUENCE [LARGE SCALE GENOMIC DNA]</scope>
    <source>
        <strain evidence="1">Soil9</strain>
    </source>
</reference>
<organism evidence="1 2">
    <name type="scientific">Gemmata massiliana</name>
    <dbReference type="NCBI Taxonomy" id="1210884"/>
    <lineage>
        <taxon>Bacteria</taxon>
        <taxon>Pseudomonadati</taxon>
        <taxon>Planctomycetota</taxon>
        <taxon>Planctomycetia</taxon>
        <taxon>Gemmatales</taxon>
        <taxon>Gemmataceae</taxon>
        <taxon>Gemmata</taxon>
    </lineage>
</organism>